<evidence type="ECO:0000256" key="1">
    <source>
        <dbReference type="ARBA" id="ARBA00022485"/>
    </source>
</evidence>
<reference evidence="7" key="1">
    <citation type="submission" date="2016-11" db="EMBL/GenBank/DDBJ databases">
        <authorList>
            <person name="Varghese N."/>
            <person name="Submissions S."/>
        </authorList>
    </citation>
    <scope>NUCLEOTIDE SEQUENCE [LARGE SCALE GENOMIC DNA]</scope>
    <source>
        <strain evidence="7">DSM 16219</strain>
    </source>
</reference>
<keyword evidence="7" id="KW-1185">Reference proteome</keyword>
<evidence type="ECO:0000313" key="7">
    <source>
        <dbReference type="Proteomes" id="UP000183994"/>
    </source>
</evidence>
<evidence type="ECO:0000256" key="2">
    <source>
        <dbReference type="ARBA" id="ARBA00022723"/>
    </source>
</evidence>
<dbReference type="STRING" id="1121393.SAMN02745216_03355"/>
<dbReference type="EMBL" id="FQZU01000023">
    <property type="protein sequence ID" value="SHK38137.1"/>
    <property type="molecule type" value="Genomic_DNA"/>
</dbReference>
<keyword evidence="3" id="KW-0408">Iron</keyword>
<gene>
    <name evidence="6" type="ORF">SAMN02745216_03355</name>
</gene>
<keyword evidence="4" id="KW-0411">Iron-sulfur</keyword>
<dbReference type="AlphaFoldDB" id="A0A1M6S0M2"/>
<evidence type="ECO:0000259" key="5">
    <source>
        <dbReference type="PROSITE" id="PS51379"/>
    </source>
</evidence>
<dbReference type="GO" id="GO:0046872">
    <property type="term" value="F:metal ion binding"/>
    <property type="evidence" value="ECO:0007669"/>
    <property type="project" value="UniProtKB-KW"/>
</dbReference>
<proteinExistence type="predicted"/>
<dbReference type="RefSeq" id="WP_073477412.1">
    <property type="nucleotide sequence ID" value="NZ_FQZU01000023.1"/>
</dbReference>
<dbReference type="InterPro" id="IPR017900">
    <property type="entry name" value="4Fe4S_Fe_S_CS"/>
</dbReference>
<dbReference type="PANTHER" id="PTHR43687">
    <property type="entry name" value="ADENYLYLSULFATE REDUCTASE, BETA SUBUNIT"/>
    <property type="match status" value="1"/>
</dbReference>
<dbReference type="InterPro" id="IPR017896">
    <property type="entry name" value="4Fe4S_Fe-S-bd"/>
</dbReference>
<dbReference type="SUPFAM" id="SSF54862">
    <property type="entry name" value="4Fe-4S ferredoxins"/>
    <property type="match status" value="1"/>
</dbReference>
<keyword evidence="2" id="KW-0479">Metal-binding</keyword>
<dbReference type="Gene3D" id="3.30.70.20">
    <property type="match status" value="1"/>
</dbReference>
<dbReference type="Pfam" id="PF00037">
    <property type="entry name" value="Fer4"/>
    <property type="match status" value="1"/>
</dbReference>
<protein>
    <submittedName>
        <fullName evidence="6">4Fe-4S dicluster domain-containing protein</fullName>
    </submittedName>
</protein>
<dbReference type="PANTHER" id="PTHR43687:SF1">
    <property type="entry name" value="FERREDOXIN III"/>
    <property type="match status" value="1"/>
</dbReference>
<evidence type="ECO:0000256" key="4">
    <source>
        <dbReference type="ARBA" id="ARBA00023014"/>
    </source>
</evidence>
<dbReference type="PROSITE" id="PS51379">
    <property type="entry name" value="4FE4S_FER_2"/>
    <property type="match status" value="2"/>
</dbReference>
<name>A0A1M6S0M2_9BACT</name>
<feature type="domain" description="4Fe-4S ferredoxin-type" evidence="5">
    <location>
        <begin position="278"/>
        <end position="307"/>
    </location>
</feature>
<sequence length="361" mass="39593">MSDPVYHELLEVMKKRGGKYAGMDIPEFFALVEELFTPEEAAVNNAMPRGPFQAAGLAESMGREASEVEALLESMADKGTCVAVKMGGVQFYQSARFMPGILEFQFMSGRVSDRDKRIARLIHDYETACDARTQPPDNEFPVFRVITVDQAIEGGNTVHTYDQVKTVIEQNEDIAVSTCYCRHAAMLRGEDTHGMPMDVCMQFGVNAQFAIQRMNARKVNREEAMEVLKRAEEAGLIHMSQNMADGIDFLCNCDRWHCVAVKSAMAKPKPGVFFNSGFEPKFDPDLCTACETCIDRCPPQALSMGDEDLPEADLDLCFGCAACATGCPVEAISMVSKPGFAPPPENAKAMKEAYKASLAGA</sequence>
<dbReference type="InterPro" id="IPR050572">
    <property type="entry name" value="Fe-S_Ferredoxin"/>
</dbReference>
<accession>A0A1M6S0M2</accession>
<evidence type="ECO:0000313" key="6">
    <source>
        <dbReference type="EMBL" id="SHK38137.1"/>
    </source>
</evidence>
<feature type="domain" description="4Fe-4S ferredoxin-type" evidence="5">
    <location>
        <begin position="308"/>
        <end position="337"/>
    </location>
</feature>
<evidence type="ECO:0000256" key="3">
    <source>
        <dbReference type="ARBA" id="ARBA00023004"/>
    </source>
</evidence>
<dbReference type="GO" id="GO:0051539">
    <property type="term" value="F:4 iron, 4 sulfur cluster binding"/>
    <property type="evidence" value="ECO:0007669"/>
    <property type="project" value="UniProtKB-KW"/>
</dbReference>
<dbReference type="Proteomes" id="UP000183994">
    <property type="component" value="Unassembled WGS sequence"/>
</dbReference>
<dbReference type="OrthoDB" id="9803397at2"/>
<organism evidence="6 7">
    <name type="scientific">Desulfatibacillum alkenivorans DSM 16219</name>
    <dbReference type="NCBI Taxonomy" id="1121393"/>
    <lineage>
        <taxon>Bacteria</taxon>
        <taxon>Pseudomonadati</taxon>
        <taxon>Thermodesulfobacteriota</taxon>
        <taxon>Desulfobacteria</taxon>
        <taxon>Desulfobacterales</taxon>
        <taxon>Desulfatibacillaceae</taxon>
        <taxon>Desulfatibacillum</taxon>
    </lineage>
</organism>
<dbReference type="PROSITE" id="PS00198">
    <property type="entry name" value="4FE4S_FER_1"/>
    <property type="match status" value="2"/>
</dbReference>
<keyword evidence="1" id="KW-0004">4Fe-4S</keyword>